<evidence type="ECO:0000313" key="3">
    <source>
        <dbReference type="Proteomes" id="UP000284605"/>
    </source>
</evidence>
<feature type="transmembrane region" description="Helical" evidence="1">
    <location>
        <begin position="199"/>
        <end position="222"/>
    </location>
</feature>
<dbReference type="AlphaFoldDB" id="A0A418WBJ6"/>
<organism evidence="2 3">
    <name type="scientific">Oleomonas cavernae</name>
    <dbReference type="NCBI Taxonomy" id="2320859"/>
    <lineage>
        <taxon>Bacteria</taxon>
        <taxon>Pseudomonadati</taxon>
        <taxon>Pseudomonadota</taxon>
        <taxon>Alphaproteobacteria</taxon>
        <taxon>Acetobacterales</taxon>
        <taxon>Acetobacteraceae</taxon>
        <taxon>Oleomonas</taxon>
    </lineage>
</organism>
<comment type="caution">
    <text evidence="2">The sequence shown here is derived from an EMBL/GenBank/DDBJ whole genome shotgun (WGS) entry which is preliminary data.</text>
</comment>
<feature type="transmembrane region" description="Helical" evidence="1">
    <location>
        <begin position="432"/>
        <end position="453"/>
    </location>
</feature>
<keyword evidence="1" id="KW-0472">Membrane</keyword>
<proteinExistence type="predicted"/>
<dbReference type="Proteomes" id="UP000284605">
    <property type="component" value="Unassembled WGS sequence"/>
</dbReference>
<gene>
    <name evidence="2" type="ORF">D3874_10340</name>
</gene>
<feature type="transmembrane region" description="Helical" evidence="1">
    <location>
        <begin position="120"/>
        <end position="137"/>
    </location>
</feature>
<accession>A0A418WBJ6</accession>
<feature type="transmembrane region" description="Helical" evidence="1">
    <location>
        <begin position="144"/>
        <end position="160"/>
    </location>
</feature>
<evidence type="ECO:0000313" key="2">
    <source>
        <dbReference type="EMBL" id="RJF87370.1"/>
    </source>
</evidence>
<keyword evidence="1" id="KW-0812">Transmembrane</keyword>
<sequence length="472" mass="51534">MRLITTLLSLTLALAALLAPAIWNGFPITFHDTGGYFARLYEDAPGDGRATPYGVFIEGLHLGLQFWPAIVVQGLIVIVLIRELGRSTLALEGPRLAFFTGATTVLLALATGISWYSAQLLPDILAPCAVLAAFLLIDGRHERGLWGQAGLVAMVALGAATHTGTVALLLGLLLASVLAVLAARLFKGGAAWRLGAGRRLGLIGAGLVIGALSVPVSNYALYGQFRFTPGGDVFLFGRLVQDGIASRYLKDHCPDPTIKLCDHQAELYEEDGTLRSNDSFLWWQGSPLYKIGGWESAGPELSRITWESVRDYPLMHLQAAWTSFTQQLGEISSGDGLNDEHWHTRWMFDQYHPEDLDAFAHARQRGGKIPFAEFDQIHIPVGFASMALLPLIAVFFWYRGEGRTARLAAFVLVALIGNAAICGILSNPHDRYQSRLMWLATLTCAVAATRLAMARRITLDHQQANSYWPVGR</sequence>
<keyword evidence="1" id="KW-1133">Transmembrane helix</keyword>
<feature type="transmembrane region" description="Helical" evidence="1">
    <location>
        <begin position="166"/>
        <end position="187"/>
    </location>
</feature>
<dbReference type="EMBL" id="QYUK01000011">
    <property type="protein sequence ID" value="RJF87370.1"/>
    <property type="molecule type" value="Genomic_DNA"/>
</dbReference>
<keyword evidence="3" id="KW-1185">Reference proteome</keyword>
<feature type="transmembrane region" description="Helical" evidence="1">
    <location>
        <begin position="66"/>
        <end position="84"/>
    </location>
</feature>
<feature type="transmembrane region" description="Helical" evidence="1">
    <location>
        <begin position="377"/>
        <end position="398"/>
    </location>
</feature>
<feature type="transmembrane region" description="Helical" evidence="1">
    <location>
        <begin position="405"/>
        <end position="426"/>
    </location>
</feature>
<name>A0A418WBJ6_9PROT</name>
<reference evidence="2 3" key="1">
    <citation type="submission" date="2018-09" db="EMBL/GenBank/DDBJ databases">
        <authorList>
            <person name="Zhu H."/>
        </authorList>
    </citation>
    <scope>NUCLEOTIDE SEQUENCE [LARGE SCALE GENOMIC DNA]</scope>
    <source>
        <strain evidence="2 3">K1W22B-8</strain>
    </source>
</reference>
<dbReference type="RefSeq" id="WP_119778013.1">
    <property type="nucleotide sequence ID" value="NZ_QYUK01000011.1"/>
</dbReference>
<dbReference type="OrthoDB" id="7238679at2"/>
<evidence type="ECO:0008006" key="4">
    <source>
        <dbReference type="Google" id="ProtNLM"/>
    </source>
</evidence>
<protein>
    <recommendedName>
        <fullName evidence="4">Glycosyltransferase RgtA/B/C/D-like domain-containing protein</fullName>
    </recommendedName>
</protein>
<feature type="transmembrane region" description="Helical" evidence="1">
    <location>
        <begin position="96"/>
        <end position="114"/>
    </location>
</feature>
<evidence type="ECO:0000256" key="1">
    <source>
        <dbReference type="SAM" id="Phobius"/>
    </source>
</evidence>